<dbReference type="GO" id="GO:0016879">
    <property type="term" value="F:ligase activity, forming carbon-nitrogen bonds"/>
    <property type="evidence" value="ECO:0007669"/>
    <property type="project" value="UniProtKB-UniRule"/>
</dbReference>
<dbReference type="GO" id="GO:0005524">
    <property type="term" value="F:ATP binding"/>
    <property type="evidence" value="ECO:0007669"/>
    <property type="project" value="UniProtKB-KW"/>
</dbReference>
<dbReference type="OrthoDB" id="39189at2157"/>
<keyword evidence="12" id="KW-1185">Reference proteome</keyword>
<evidence type="ECO:0000256" key="3">
    <source>
        <dbReference type="ARBA" id="ARBA00022694"/>
    </source>
</evidence>
<dbReference type="InterPro" id="IPR004365">
    <property type="entry name" value="NA-bd_OB_tRNA"/>
</dbReference>
<dbReference type="CDD" id="cd04482">
    <property type="entry name" value="RPA2_OBF_like"/>
    <property type="match status" value="1"/>
</dbReference>
<evidence type="ECO:0000259" key="7">
    <source>
        <dbReference type="Pfam" id="PF01336"/>
    </source>
</evidence>
<dbReference type="Pfam" id="PF01336">
    <property type="entry name" value="tRNA_anti-codon"/>
    <property type="match status" value="1"/>
</dbReference>
<feature type="domain" description="TiaS FLD" evidence="8">
    <location>
        <begin position="139"/>
        <end position="252"/>
    </location>
</feature>
<feature type="domain" description="OB" evidence="7">
    <location>
        <begin position="268"/>
        <end position="329"/>
    </location>
</feature>
<dbReference type="AlphaFoldDB" id="M0MHJ3"/>
<dbReference type="EC" id="6.3.4.22" evidence="6"/>
<dbReference type="GO" id="GO:0005737">
    <property type="term" value="C:cytoplasm"/>
    <property type="evidence" value="ECO:0007669"/>
    <property type="project" value="UniProtKB-SubCell"/>
</dbReference>
<dbReference type="Pfam" id="PF08489">
    <property type="entry name" value="TiaS_FLD"/>
    <property type="match status" value="1"/>
</dbReference>
<evidence type="ECO:0000256" key="2">
    <source>
        <dbReference type="ARBA" id="ARBA00022598"/>
    </source>
</evidence>
<dbReference type="InterPro" id="IPR013696">
    <property type="entry name" value="TiaS_FLD"/>
</dbReference>
<proteinExistence type="inferred from homology"/>
<keyword evidence="1 6" id="KW-0963">Cytoplasm</keyword>
<comment type="function">
    <text evidence="6">ATP-dependent agmatine transferase that catalyzes the formation of 2-agmatinylcytidine (agm2C) at the wobble position (C34) of tRNA(Ile2), converting the codon specificity from AUG to AUA.</text>
</comment>
<sequence length="420" mass="46303">MTVIGIDDTDSRERGMCTTYLAARVAARIREEGGAVDRQMLVRLNPAIEHKTRGNAALAVHTDLSPDRALAIAREAVEALAATDDPRTNPGVVVAPDEAVPESVMGFSRRAVRERLTLDEARQLIETREYRHAGWKESRGLIGALAAVGSWAAFDEWTYEYIAYREAHRRGTPREVDHESVFAAADRGYPAAWDTVDHGEDSSVCVPHAPGPILYGIRGDDPDVVRAVADRIESEPVERTGIFVTNQGTDAHLREGSMGELRDGRSYRVSGTVSTQPETKRGGHVFFDLENGDAALACAAFEPTKRFRERVRALRVGDRLTVCGEVSDSTLKLEKFAVRDLVETELTVPLCPDCGRSMESAGRDQGYRCRDCGTGEPGKVERTIERDLELGWYEVPPCARRHIAKPLVRGGFDAPTHPER</sequence>
<evidence type="ECO:0000259" key="10">
    <source>
        <dbReference type="Pfam" id="PF23783"/>
    </source>
</evidence>
<dbReference type="Pfam" id="PF23783">
    <property type="entry name" value="Zn_ribbon_TiaS"/>
    <property type="match status" value="1"/>
</dbReference>
<keyword evidence="4 6" id="KW-0547">Nucleotide-binding</keyword>
<dbReference type="Gene3D" id="2.40.50.1010">
    <property type="match status" value="1"/>
</dbReference>
<dbReference type="PATRIC" id="fig|1227455.4.peg.2594"/>
<evidence type="ECO:0000313" key="11">
    <source>
        <dbReference type="EMBL" id="EMA43890.1"/>
    </source>
</evidence>
<keyword evidence="2 6" id="KW-0436">Ligase</keyword>
<evidence type="ECO:0000256" key="4">
    <source>
        <dbReference type="ARBA" id="ARBA00022741"/>
    </source>
</evidence>
<keyword evidence="5 6" id="KW-0067">ATP-binding</keyword>
<reference evidence="11 12" key="1">
    <citation type="journal article" date="2014" name="PLoS Genet.">
        <title>Phylogenetically driven sequencing of extremely halophilic archaea reveals strategies for static and dynamic osmo-response.</title>
        <authorList>
            <person name="Becker E.A."/>
            <person name="Seitzer P.M."/>
            <person name="Tritt A."/>
            <person name="Larsen D."/>
            <person name="Krusor M."/>
            <person name="Yao A.I."/>
            <person name="Wu D."/>
            <person name="Madern D."/>
            <person name="Eisen J.A."/>
            <person name="Darling A.E."/>
            <person name="Facciotti M.T."/>
        </authorList>
    </citation>
    <scope>NUCLEOTIDE SEQUENCE [LARGE SCALE GENOMIC DNA]</scope>
    <source>
        <strain evidence="11 12">DSM 5350</strain>
    </source>
</reference>
<dbReference type="PANTHER" id="PTHR40705:SF1">
    <property type="entry name" value="TRNA(ILE2) 2-AGMATINYLCYTIDINE SYNTHETASE TIAS"/>
    <property type="match status" value="1"/>
</dbReference>
<dbReference type="RefSeq" id="WP_006078391.1">
    <property type="nucleotide sequence ID" value="NZ_AOMD01000027.1"/>
</dbReference>
<dbReference type="InterPro" id="IPR024913">
    <property type="entry name" value="tRNA_Ile2__agm2C_synt"/>
</dbReference>
<evidence type="ECO:0000259" key="8">
    <source>
        <dbReference type="Pfam" id="PF08489"/>
    </source>
</evidence>
<evidence type="ECO:0000313" key="12">
    <source>
        <dbReference type="Proteomes" id="UP000011669"/>
    </source>
</evidence>
<comment type="caution">
    <text evidence="11">The sequence shown here is derived from an EMBL/GenBank/DDBJ whole genome shotgun (WGS) entry which is preliminary data.</text>
</comment>
<dbReference type="HAMAP" id="MF_01892">
    <property type="entry name" value="tRNA_Ile2_agm2C_synt"/>
    <property type="match status" value="1"/>
</dbReference>
<organism evidence="11 12">
    <name type="scientific">Halococcus saccharolyticus DSM 5350</name>
    <dbReference type="NCBI Taxonomy" id="1227455"/>
    <lineage>
        <taxon>Archaea</taxon>
        <taxon>Methanobacteriati</taxon>
        <taxon>Methanobacteriota</taxon>
        <taxon>Stenosarchaea group</taxon>
        <taxon>Halobacteria</taxon>
        <taxon>Halobacteriales</taxon>
        <taxon>Halococcaceae</taxon>
        <taxon>Halococcus</taxon>
    </lineage>
</organism>
<gene>
    <name evidence="6" type="primary">tiaS</name>
    <name evidence="11" type="ORF">C449_12660</name>
</gene>
<name>M0MHJ3_9EURY</name>
<evidence type="ECO:0000256" key="1">
    <source>
        <dbReference type="ARBA" id="ARBA00022490"/>
    </source>
</evidence>
<dbReference type="GO" id="GO:0003676">
    <property type="term" value="F:nucleic acid binding"/>
    <property type="evidence" value="ECO:0007669"/>
    <property type="project" value="InterPro"/>
</dbReference>
<dbReference type="PANTHER" id="PTHR40705">
    <property type="entry name" value="TRNA(ILE2) 2-AGMATINYLCYTIDINE SYNTHETASE TIAS"/>
    <property type="match status" value="1"/>
</dbReference>
<feature type="domain" description="TiaS-like TCKD" evidence="9">
    <location>
        <begin position="3"/>
        <end position="61"/>
    </location>
</feature>
<dbReference type="EMBL" id="AOMD01000027">
    <property type="protein sequence ID" value="EMA43890.1"/>
    <property type="molecule type" value="Genomic_DNA"/>
</dbReference>
<dbReference type="STRING" id="1227455.C449_12660"/>
<dbReference type="Proteomes" id="UP000011669">
    <property type="component" value="Unassembled WGS sequence"/>
</dbReference>
<protein>
    <recommendedName>
        <fullName evidence="6">tRNA(Ile2) 2-agmatinylcytidine synthetase TiaS</fullName>
        <shortName evidence="6">tRNA(Ile2)-agm2C synthetase</shortName>
        <ecNumber evidence="6">6.3.4.22</ecNumber>
    </recommendedName>
    <alternativeName>
        <fullName evidence="6">tRNA(Ile2) agmatidine synthetase</fullName>
    </alternativeName>
</protein>
<dbReference type="Pfam" id="PF22641">
    <property type="entry name" value="TiaS_TCKD"/>
    <property type="match status" value="2"/>
</dbReference>
<dbReference type="InParanoid" id="M0MHJ3"/>
<feature type="domain" description="TiaS C-terminal zinc ribbon" evidence="10">
    <location>
        <begin position="349"/>
        <end position="388"/>
    </location>
</feature>
<feature type="domain" description="TiaS-like TCKD" evidence="9">
    <location>
        <begin position="65"/>
        <end position="134"/>
    </location>
</feature>
<keyword evidence="3 6" id="KW-0819">tRNA processing</keyword>
<evidence type="ECO:0000256" key="6">
    <source>
        <dbReference type="HAMAP-Rule" id="MF_01892"/>
    </source>
</evidence>
<dbReference type="Gene3D" id="3.90.600.20">
    <property type="match status" value="1"/>
</dbReference>
<dbReference type="InterPro" id="IPR053870">
    <property type="entry name" value="TiaS-like_TCKD"/>
</dbReference>
<dbReference type="GO" id="GO:0002101">
    <property type="term" value="P:tRNA wobble cytosine modification"/>
    <property type="evidence" value="ECO:0007669"/>
    <property type="project" value="UniProtKB-UniRule"/>
</dbReference>
<comment type="catalytic activity">
    <reaction evidence="6">
        <text>cytidine(34) in tRNA(Ile2) + agmatine + ATP + H2O = 2-agmatinylcytidine(34) in tRNA(Ile2) + AMP + 2 phosphate + 2 H(+)</text>
        <dbReference type="Rhea" id="RHEA:43608"/>
        <dbReference type="Rhea" id="RHEA-COMP:10625"/>
        <dbReference type="Rhea" id="RHEA-COMP:10626"/>
        <dbReference type="ChEBI" id="CHEBI:15377"/>
        <dbReference type="ChEBI" id="CHEBI:15378"/>
        <dbReference type="ChEBI" id="CHEBI:30616"/>
        <dbReference type="ChEBI" id="CHEBI:43474"/>
        <dbReference type="ChEBI" id="CHEBI:58145"/>
        <dbReference type="ChEBI" id="CHEBI:82748"/>
        <dbReference type="ChEBI" id="CHEBI:83545"/>
        <dbReference type="ChEBI" id="CHEBI:456215"/>
        <dbReference type="EC" id="6.3.4.22"/>
    </reaction>
</comment>
<dbReference type="Gene3D" id="3.30.70.2200">
    <property type="match status" value="1"/>
</dbReference>
<evidence type="ECO:0000259" key="9">
    <source>
        <dbReference type="Pfam" id="PF22641"/>
    </source>
</evidence>
<dbReference type="FunCoup" id="M0MHJ3">
    <property type="interactions" value="2"/>
</dbReference>
<comment type="similarity">
    <text evidence="6">Belongs to the TiaS family.</text>
</comment>
<evidence type="ECO:0000256" key="5">
    <source>
        <dbReference type="ARBA" id="ARBA00022840"/>
    </source>
</evidence>
<comment type="subcellular location">
    <subcellularLocation>
        <location evidence="6">Cytoplasm</location>
    </subcellularLocation>
</comment>
<accession>M0MHJ3</accession>
<dbReference type="InterPro" id="IPR055394">
    <property type="entry name" value="Zn_ribbon_TiaS"/>
</dbReference>